<feature type="transmembrane region" description="Helical" evidence="10">
    <location>
        <begin position="143"/>
        <end position="164"/>
    </location>
</feature>
<keyword evidence="2" id="KW-1003">Cell membrane</keyword>
<dbReference type="InParanoid" id="A0A482WT25"/>
<evidence type="ECO:0000256" key="3">
    <source>
        <dbReference type="ARBA" id="ARBA00022606"/>
    </source>
</evidence>
<name>A0A482WT25_LAOST</name>
<evidence type="ECO:0000313" key="12">
    <source>
        <dbReference type="Proteomes" id="UP000291343"/>
    </source>
</evidence>
<protein>
    <recommendedName>
        <fullName evidence="10">Odorant receptor</fullName>
    </recommendedName>
</protein>
<comment type="caution">
    <text evidence="11">The sequence shown here is derived from an EMBL/GenBank/DDBJ whole genome shotgun (WGS) entry which is preliminary data.</text>
</comment>
<evidence type="ECO:0000256" key="6">
    <source>
        <dbReference type="ARBA" id="ARBA00022989"/>
    </source>
</evidence>
<dbReference type="GO" id="GO:0004984">
    <property type="term" value="F:olfactory receptor activity"/>
    <property type="evidence" value="ECO:0007669"/>
    <property type="project" value="InterPro"/>
</dbReference>
<evidence type="ECO:0000256" key="10">
    <source>
        <dbReference type="RuleBase" id="RU351113"/>
    </source>
</evidence>
<sequence length="413" mass="47968">MSFQKIDDKLKKALQDVLVTLKSVQFYPNSSVGLRGKLLYLAMLVLALQPAFAMLENWSDWNFDSRVSALDNLIYSTGVICMLIDMYLMPHSTEIFTDIINSEFTIHREDLKGIWGKNYDEKCRLVNEMTEIGHRVVKMAGSVVKFFSVCHLIVPIYGLISYFLKSVPVQSLPLLFKFYSPFSCSLTATNISEYVFMSITQLLYVYYSAAILATTIFQMQMMPMCHIRVEMKLFHFNVKLINVCCRPGCSSRDGVSSGEHDLRLLLRELVKHHQKIYEKAAKLDEGFKFRLFYSNMYICLQICLAIFIFLKGELFLKLKFGITLISMLTVELLFSEDGQKYENEGELLRKTLYDCEWRDKPKWFTSSLLILMIRNNQLPKIGLFDVFTLNRNNMTVVIRGAYSYFNLLNRYSN</sequence>
<evidence type="ECO:0000256" key="4">
    <source>
        <dbReference type="ARBA" id="ARBA00022692"/>
    </source>
</evidence>
<keyword evidence="3 10" id="KW-0716">Sensory transduction</keyword>
<keyword evidence="8 10" id="KW-0675">Receptor</keyword>
<accession>A0A482WT25</accession>
<keyword evidence="12" id="KW-1185">Reference proteome</keyword>
<dbReference type="InterPro" id="IPR004117">
    <property type="entry name" value="7tm6_olfct_rcpt"/>
</dbReference>
<evidence type="ECO:0000256" key="2">
    <source>
        <dbReference type="ARBA" id="ARBA00022475"/>
    </source>
</evidence>
<dbReference type="GO" id="GO:0005549">
    <property type="term" value="F:odorant binding"/>
    <property type="evidence" value="ECO:0007669"/>
    <property type="project" value="InterPro"/>
</dbReference>
<keyword evidence="6 10" id="KW-1133">Transmembrane helix</keyword>
<dbReference type="STRING" id="195883.A0A482WT25"/>
<comment type="similarity">
    <text evidence="10">Belongs to the insect chemoreceptor superfamily. Heteromeric odorant receptor channel (TC 1.A.69) family.</text>
</comment>
<evidence type="ECO:0000256" key="9">
    <source>
        <dbReference type="ARBA" id="ARBA00023224"/>
    </source>
</evidence>
<feature type="transmembrane region" description="Helical" evidence="10">
    <location>
        <begin position="204"/>
        <end position="222"/>
    </location>
</feature>
<keyword evidence="7 10" id="KW-0472">Membrane</keyword>
<evidence type="ECO:0000256" key="8">
    <source>
        <dbReference type="ARBA" id="ARBA00023170"/>
    </source>
</evidence>
<comment type="caution">
    <text evidence="10">Lacks conserved residue(s) required for the propagation of feature annotation.</text>
</comment>
<evidence type="ECO:0000256" key="5">
    <source>
        <dbReference type="ARBA" id="ARBA00022725"/>
    </source>
</evidence>
<evidence type="ECO:0000256" key="1">
    <source>
        <dbReference type="ARBA" id="ARBA00004651"/>
    </source>
</evidence>
<reference evidence="11 12" key="1">
    <citation type="journal article" date="2017" name="Gigascience">
        <title>Genome sequence of the small brown planthopper, Laodelphax striatellus.</title>
        <authorList>
            <person name="Zhu J."/>
            <person name="Jiang F."/>
            <person name="Wang X."/>
            <person name="Yang P."/>
            <person name="Bao Y."/>
            <person name="Zhao W."/>
            <person name="Wang W."/>
            <person name="Lu H."/>
            <person name="Wang Q."/>
            <person name="Cui N."/>
            <person name="Li J."/>
            <person name="Chen X."/>
            <person name="Luo L."/>
            <person name="Yu J."/>
            <person name="Kang L."/>
            <person name="Cui F."/>
        </authorList>
    </citation>
    <scope>NUCLEOTIDE SEQUENCE [LARGE SCALE GENOMIC DNA]</scope>
    <source>
        <strain evidence="11">Lst14</strain>
    </source>
</reference>
<gene>
    <name evidence="11" type="ORF">LSTR_LSTR007331</name>
</gene>
<keyword evidence="5 10" id="KW-0552">Olfaction</keyword>
<organism evidence="11 12">
    <name type="scientific">Laodelphax striatellus</name>
    <name type="common">Small brown planthopper</name>
    <name type="synonym">Delphax striatella</name>
    <dbReference type="NCBI Taxonomy" id="195883"/>
    <lineage>
        <taxon>Eukaryota</taxon>
        <taxon>Metazoa</taxon>
        <taxon>Ecdysozoa</taxon>
        <taxon>Arthropoda</taxon>
        <taxon>Hexapoda</taxon>
        <taxon>Insecta</taxon>
        <taxon>Pterygota</taxon>
        <taxon>Neoptera</taxon>
        <taxon>Paraneoptera</taxon>
        <taxon>Hemiptera</taxon>
        <taxon>Auchenorrhyncha</taxon>
        <taxon>Fulgoroidea</taxon>
        <taxon>Delphacidae</taxon>
        <taxon>Criomorphinae</taxon>
        <taxon>Laodelphax</taxon>
    </lineage>
</organism>
<comment type="subcellular location">
    <subcellularLocation>
        <location evidence="1 10">Cell membrane</location>
        <topology evidence="1 10">Multi-pass membrane protein</topology>
    </subcellularLocation>
</comment>
<keyword evidence="9 10" id="KW-0807">Transducer</keyword>
<dbReference type="FunCoup" id="A0A482WT25">
    <property type="interactions" value="87"/>
</dbReference>
<feature type="transmembrane region" description="Helical" evidence="10">
    <location>
        <begin position="291"/>
        <end position="310"/>
    </location>
</feature>
<dbReference type="EMBL" id="QKKF02026138">
    <property type="protein sequence ID" value="RZF36628.1"/>
    <property type="molecule type" value="Genomic_DNA"/>
</dbReference>
<evidence type="ECO:0000256" key="7">
    <source>
        <dbReference type="ARBA" id="ARBA00023136"/>
    </source>
</evidence>
<dbReference type="AlphaFoldDB" id="A0A482WT25"/>
<keyword evidence="4 10" id="KW-0812">Transmembrane</keyword>
<proteinExistence type="inferred from homology"/>
<evidence type="ECO:0000313" key="11">
    <source>
        <dbReference type="EMBL" id="RZF36628.1"/>
    </source>
</evidence>
<dbReference type="PANTHER" id="PTHR21137:SF35">
    <property type="entry name" value="ODORANT RECEPTOR 19A-RELATED"/>
    <property type="match status" value="1"/>
</dbReference>
<dbReference type="OrthoDB" id="6754271at2759"/>
<dbReference type="GO" id="GO:0005886">
    <property type="term" value="C:plasma membrane"/>
    <property type="evidence" value="ECO:0007669"/>
    <property type="project" value="UniProtKB-SubCell"/>
</dbReference>
<dbReference type="GO" id="GO:0007165">
    <property type="term" value="P:signal transduction"/>
    <property type="evidence" value="ECO:0007669"/>
    <property type="project" value="UniProtKB-KW"/>
</dbReference>
<dbReference type="PANTHER" id="PTHR21137">
    <property type="entry name" value="ODORANT RECEPTOR"/>
    <property type="match status" value="1"/>
</dbReference>
<dbReference type="Pfam" id="PF02949">
    <property type="entry name" value="7tm_6"/>
    <property type="match status" value="1"/>
</dbReference>
<dbReference type="Proteomes" id="UP000291343">
    <property type="component" value="Unassembled WGS sequence"/>
</dbReference>